<dbReference type="InterPro" id="IPR004845">
    <property type="entry name" value="T2SS_GspD_CS"/>
</dbReference>
<dbReference type="InterPro" id="IPR038591">
    <property type="entry name" value="NolW-like_sf"/>
</dbReference>
<reference evidence="9 10" key="1">
    <citation type="submission" date="2022-07" db="EMBL/GenBank/DDBJ databases">
        <authorList>
            <person name="Criscuolo A."/>
        </authorList>
    </citation>
    <scope>NUCLEOTIDE SEQUENCE [LARGE SCALE GENOMIC DNA]</scope>
    <source>
        <strain evidence="10">CIP 111951</strain>
    </source>
</reference>
<evidence type="ECO:0000259" key="7">
    <source>
        <dbReference type="Pfam" id="PF00263"/>
    </source>
</evidence>
<feature type="domain" description="NolW-like" evidence="8">
    <location>
        <begin position="348"/>
        <end position="439"/>
    </location>
</feature>
<dbReference type="Pfam" id="PF03958">
    <property type="entry name" value="Secretin_N"/>
    <property type="match status" value="1"/>
</dbReference>
<comment type="subcellular location">
    <subcellularLocation>
        <location evidence="5">Cell outer membrane</location>
    </subcellularLocation>
    <subcellularLocation>
        <location evidence="1">Membrane</location>
    </subcellularLocation>
</comment>
<keyword evidence="5" id="KW-0813">Transport</keyword>
<dbReference type="InterPro" id="IPR001775">
    <property type="entry name" value="GspD/PilQ"/>
</dbReference>
<name>A0ABM9GEG2_9GAMM</name>
<dbReference type="InterPro" id="IPR050810">
    <property type="entry name" value="Bact_Secretion_Sys_Channel"/>
</dbReference>
<dbReference type="PROSITE" id="PS00875">
    <property type="entry name" value="T2SP_D"/>
    <property type="match status" value="1"/>
</dbReference>
<evidence type="ECO:0000256" key="6">
    <source>
        <dbReference type="SAM" id="SignalP"/>
    </source>
</evidence>
<feature type="chain" id="PRO_5046059228" evidence="6">
    <location>
        <begin position="27"/>
        <end position="691"/>
    </location>
</feature>
<evidence type="ECO:0000256" key="5">
    <source>
        <dbReference type="RuleBase" id="RU004004"/>
    </source>
</evidence>
<evidence type="ECO:0000256" key="1">
    <source>
        <dbReference type="ARBA" id="ARBA00004370"/>
    </source>
</evidence>
<dbReference type="Proteomes" id="UP001152485">
    <property type="component" value="Unassembled WGS sequence"/>
</dbReference>
<sequence length="691" mass="76393">MSKKQFQVAVLASLVASSLLSGCVSTQNSKNYAAEPSYLQKDGKKVQVDNAELINSKEQQVELARSELRFVPPFKIQRPNVQTAENVLARFSDESTLTLTADGLLLKDYLHQVLGEQLEVSYVLSEEVKLDANAVTLNLQQQISKRKLFSLTEKLLTERDYVVRLNDDIFYIHKKENMQSKQLAYGYGKREEDVPNTSMDILQIVPFDYGLQASLPLTIQVMLGVKTQADLQRGVMTVHGKRQEILRALDLVNLMDKPSMYQREIGAYKTTFIDTNSAVNKLSELLGEEGISLTMNGAGKGKSALSVVQIENQGLVILFATQMDLLERANFWLNQIDQPLKTTELQYFMYQPEYSRAADLGVSLEALIGDATSVARSTSIDAENKSNQGAFSQVARSASTEGLKMVVDERSNTIIFYTSGTRYQQLIPLIKKLDVLPKQVMLEVVIAEVTLTDEFKKGVEFALQDGNYKLGTTSAFMKNGFGGLSYFVEGVSGNIKANFLKSNSLVNILSRPSLVVRDGVSASISVGTDIPVIGATSEDPLGNNRQTTQIEYRKTGVELDVTPTVNAQGVVLMEINQKISNETDAGSTTQVNPSVFERSIKTEVVAESGQTIILGGLISENRSNKQTQVPLLGDLPIVGHLFRGDTDSSDKTELVVLVTPRVIHNQNEWDGLKQDFQKSLENLTISGYERH</sequence>
<comment type="caution">
    <text evidence="9">The sequence shown here is derived from an EMBL/GenBank/DDBJ whole genome shotgun (WGS) entry which is preliminary data.</text>
</comment>
<evidence type="ECO:0000256" key="4">
    <source>
        <dbReference type="RuleBase" id="RU004003"/>
    </source>
</evidence>
<dbReference type="EMBL" id="CAMAPD010000003">
    <property type="protein sequence ID" value="CAH9052741.1"/>
    <property type="molecule type" value="Genomic_DNA"/>
</dbReference>
<protein>
    <submittedName>
        <fullName evidence="9">Type 3 secretion system secretin</fullName>
    </submittedName>
</protein>
<gene>
    <name evidence="9" type="primary">sctC_1</name>
    <name evidence="9" type="ORF">PSECIP111951_00680</name>
</gene>
<dbReference type="PANTHER" id="PTHR30332">
    <property type="entry name" value="PROBABLE GENERAL SECRETION PATHWAY PROTEIN D"/>
    <property type="match status" value="1"/>
</dbReference>
<accession>A0ABM9GEG2</accession>
<comment type="similarity">
    <text evidence="4">Belongs to the bacterial secretin family.</text>
</comment>
<organism evidence="9 10">
    <name type="scientific">Pseudoalteromonas holothuriae</name>
    <dbReference type="NCBI Taxonomy" id="2963714"/>
    <lineage>
        <taxon>Bacteria</taxon>
        <taxon>Pseudomonadati</taxon>
        <taxon>Pseudomonadota</taxon>
        <taxon>Gammaproteobacteria</taxon>
        <taxon>Alteromonadales</taxon>
        <taxon>Pseudoalteromonadaceae</taxon>
        <taxon>Pseudoalteromonas</taxon>
    </lineage>
</organism>
<keyword evidence="3" id="KW-0472">Membrane</keyword>
<dbReference type="PROSITE" id="PS51257">
    <property type="entry name" value="PROKAR_LIPOPROTEIN"/>
    <property type="match status" value="1"/>
</dbReference>
<dbReference type="PANTHER" id="PTHR30332:SF17">
    <property type="entry name" value="TYPE IV PILIATION SYSTEM PROTEIN DR_0774-RELATED"/>
    <property type="match status" value="1"/>
</dbReference>
<dbReference type="RefSeq" id="WP_261591881.1">
    <property type="nucleotide sequence ID" value="NZ_CAMAPD010000003.1"/>
</dbReference>
<feature type="signal peptide" evidence="6">
    <location>
        <begin position="1"/>
        <end position="26"/>
    </location>
</feature>
<dbReference type="Pfam" id="PF00263">
    <property type="entry name" value="Secretin"/>
    <property type="match status" value="1"/>
</dbReference>
<evidence type="ECO:0000313" key="9">
    <source>
        <dbReference type="EMBL" id="CAH9052741.1"/>
    </source>
</evidence>
<keyword evidence="2 6" id="KW-0732">Signal</keyword>
<evidence type="ECO:0000313" key="10">
    <source>
        <dbReference type="Proteomes" id="UP001152485"/>
    </source>
</evidence>
<dbReference type="PRINTS" id="PR01032">
    <property type="entry name" value="PHAGEIV"/>
</dbReference>
<evidence type="ECO:0000256" key="3">
    <source>
        <dbReference type="ARBA" id="ARBA00023136"/>
    </source>
</evidence>
<feature type="domain" description="Type II/III secretion system secretin-like" evidence="7">
    <location>
        <begin position="500"/>
        <end position="663"/>
    </location>
</feature>
<dbReference type="Gene3D" id="3.30.1370.120">
    <property type="match status" value="1"/>
</dbReference>
<dbReference type="InterPro" id="IPR005644">
    <property type="entry name" value="NolW-like"/>
</dbReference>
<dbReference type="InterPro" id="IPR004846">
    <property type="entry name" value="T2SS/T3SS_dom"/>
</dbReference>
<proteinExistence type="inferred from homology"/>
<dbReference type="PRINTS" id="PR00811">
    <property type="entry name" value="BCTERIALGSPD"/>
</dbReference>
<evidence type="ECO:0000256" key="2">
    <source>
        <dbReference type="ARBA" id="ARBA00022729"/>
    </source>
</evidence>
<evidence type="ECO:0000259" key="8">
    <source>
        <dbReference type="Pfam" id="PF03958"/>
    </source>
</evidence>